<proteinExistence type="predicted"/>
<feature type="transmembrane region" description="Helical" evidence="3">
    <location>
        <begin position="322"/>
        <end position="343"/>
    </location>
</feature>
<keyword evidence="6" id="KW-1185">Reference proteome</keyword>
<feature type="transmembrane region" description="Helical" evidence="3">
    <location>
        <begin position="381"/>
        <end position="401"/>
    </location>
</feature>
<feature type="domain" description="GGDEF" evidence="4">
    <location>
        <begin position="448"/>
        <end position="583"/>
    </location>
</feature>
<dbReference type="InterPro" id="IPR011622">
    <property type="entry name" value="7TMR_DISM_rcpt_extracell_dom2"/>
</dbReference>
<comment type="catalytic activity">
    <reaction evidence="2">
        <text>2 GTP = 3',3'-c-di-GMP + 2 diphosphate</text>
        <dbReference type="Rhea" id="RHEA:24898"/>
        <dbReference type="ChEBI" id="CHEBI:33019"/>
        <dbReference type="ChEBI" id="CHEBI:37565"/>
        <dbReference type="ChEBI" id="CHEBI:58805"/>
        <dbReference type="EC" id="2.7.7.65"/>
    </reaction>
</comment>
<dbReference type="NCBIfam" id="TIGR00254">
    <property type="entry name" value="GGDEF"/>
    <property type="match status" value="1"/>
</dbReference>
<dbReference type="Pfam" id="PF07695">
    <property type="entry name" value="7TMR-DISM_7TM"/>
    <property type="match status" value="1"/>
</dbReference>
<dbReference type="Gene3D" id="3.30.70.270">
    <property type="match status" value="1"/>
</dbReference>
<dbReference type="SUPFAM" id="SSF55073">
    <property type="entry name" value="Nucleotide cyclase"/>
    <property type="match status" value="1"/>
</dbReference>
<dbReference type="EMBL" id="JAXCLA010000005">
    <property type="protein sequence ID" value="MDY0746297.1"/>
    <property type="molecule type" value="Genomic_DNA"/>
</dbReference>
<dbReference type="Proteomes" id="UP001285263">
    <property type="component" value="Unassembled WGS sequence"/>
</dbReference>
<evidence type="ECO:0000313" key="5">
    <source>
        <dbReference type="EMBL" id="MDY0746297.1"/>
    </source>
</evidence>
<dbReference type="Pfam" id="PF07696">
    <property type="entry name" value="7TMR-DISMED2"/>
    <property type="match status" value="1"/>
</dbReference>
<feature type="transmembrane region" description="Helical" evidence="3">
    <location>
        <begin position="260"/>
        <end position="283"/>
    </location>
</feature>
<feature type="transmembrane region" description="Helical" evidence="3">
    <location>
        <begin position="200"/>
        <end position="221"/>
    </location>
</feature>
<feature type="transmembrane region" description="Helical" evidence="3">
    <location>
        <begin position="233"/>
        <end position="254"/>
    </location>
</feature>
<dbReference type="InterPro" id="IPR000160">
    <property type="entry name" value="GGDEF_dom"/>
</dbReference>
<dbReference type="Gene3D" id="2.60.40.2380">
    <property type="match status" value="1"/>
</dbReference>
<gene>
    <name evidence="5" type="ORF">SNE35_17420</name>
</gene>
<dbReference type="GO" id="GO:0052621">
    <property type="term" value="F:diguanylate cyclase activity"/>
    <property type="evidence" value="ECO:0007669"/>
    <property type="project" value="UniProtKB-EC"/>
</dbReference>
<evidence type="ECO:0000313" key="6">
    <source>
        <dbReference type="Proteomes" id="UP001285263"/>
    </source>
</evidence>
<dbReference type="PANTHER" id="PTHR45138">
    <property type="entry name" value="REGULATORY COMPONENTS OF SENSORY TRANSDUCTION SYSTEM"/>
    <property type="match status" value="1"/>
</dbReference>
<evidence type="ECO:0000259" key="4">
    <source>
        <dbReference type="PROSITE" id="PS50887"/>
    </source>
</evidence>
<keyword evidence="3" id="KW-1133">Transmembrane helix</keyword>
<dbReference type="EC" id="2.7.7.65" evidence="1"/>
<dbReference type="SMART" id="SM00267">
    <property type="entry name" value="GGDEF"/>
    <property type="match status" value="1"/>
</dbReference>
<protein>
    <recommendedName>
        <fullName evidence="1">diguanylate cyclase</fullName>
        <ecNumber evidence="1">2.7.7.65</ecNumber>
    </recommendedName>
</protein>
<evidence type="ECO:0000256" key="1">
    <source>
        <dbReference type="ARBA" id="ARBA00012528"/>
    </source>
</evidence>
<sequence>MAEFTAGVWRRLRLALLALLALLGLMLGPATQAQILRLDQLAAGPMGARALYLQEQRGTPPLTLAQARAALLRGEFHRDERPIASFGLSARPVWIYLELQNPLDDDVAVRLLAGMAWVDHLDVAQIKGGQVLASWNSGDEGGRVDGAGNLLPGLGYAFPLSVPAGRSEIFIRAQTPDPLVVPVSLELASEAGAEERAVHYGYGLLYGFLLALIAYNAMVFAGLRTGSYLHYAFYLLSFIALNLAYTGHGFAWWWPGDAYFQRYVIFVMMVVFGAAGFIFAEHFLDLRRHARRLRLALIGTSLAALLAVSACALVDWQAAAGWIAFVFLFAFGLVMVLLGVWAWRRRQPAAPYFLAAVLCGMGGTLVTTLAVWGLLPMSGPTFHGIEIGVTLEAVLLALALANHLRSQERARHQAELQARTDALTGLSNRRAFYERARGLWATAVRRGRPLCIVMLDIDHFKDFNDRHGHDGGDRVLVMVAEVLRSNCRAGDLAVRWGGEEFLLLLPETDLSAGLAFAERLRAAVEGSAITLGGDQRVFLSVSLGVAPLELPVAVDATLETLIATADQFLYRAKNEGRNRVAGP</sequence>
<accession>A0ABU5DJ33</accession>
<dbReference type="PROSITE" id="PS50887">
    <property type="entry name" value="GGDEF"/>
    <property type="match status" value="1"/>
</dbReference>
<keyword evidence="5" id="KW-0548">Nucleotidyltransferase</keyword>
<evidence type="ECO:0000256" key="3">
    <source>
        <dbReference type="SAM" id="Phobius"/>
    </source>
</evidence>
<dbReference type="RefSeq" id="WP_320424199.1">
    <property type="nucleotide sequence ID" value="NZ_JAXCLA010000005.1"/>
</dbReference>
<dbReference type="InterPro" id="IPR050469">
    <property type="entry name" value="Diguanylate_Cyclase"/>
</dbReference>
<keyword evidence="5" id="KW-0808">Transferase</keyword>
<feature type="transmembrane region" description="Helical" evidence="3">
    <location>
        <begin position="295"/>
        <end position="316"/>
    </location>
</feature>
<reference evidence="5 6" key="1">
    <citation type="submission" date="2023-11" db="EMBL/GenBank/DDBJ databases">
        <title>Paucibacter sp. nov., isolated from fresh soil in Korea.</title>
        <authorList>
            <person name="Le N.T.T."/>
        </authorList>
    </citation>
    <scope>NUCLEOTIDE SEQUENCE [LARGE SCALE GENOMIC DNA]</scope>
    <source>
        <strain evidence="5 6">R3-3</strain>
    </source>
</reference>
<feature type="transmembrane region" description="Helical" evidence="3">
    <location>
        <begin position="350"/>
        <end position="375"/>
    </location>
</feature>
<name>A0ABU5DJ33_9BURK</name>
<dbReference type="InterPro" id="IPR029787">
    <property type="entry name" value="Nucleotide_cyclase"/>
</dbReference>
<dbReference type="Pfam" id="PF00990">
    <property type="entry name" value="GGDEF"/>
    <property type="match status" value="1"/>
</dbReference>
<dbReference type="CDD" id="cd01949">
    <property type="entry name" value="GGDEF"/>
    <property type="match status" value="1"/>
</dbReference>
<organism evidence="5 6">
    <name type="scientific">Roseateles agri</name>
    <dbReference type="NCBI Taxonomy" id="3098619"/>
    <lineage>
        <taxon>Bacteria</taxon>
        <taxon>Pseudomonadati</taxon>
        <taxon>Pseudomonadota</taxon>
        <taxon>Betaproteobacteria</taxon>
        <taxon>Burkholderiales</taxon>
        <taxon>Sphaerotilaceae</taxon>
        <taxon>Roseateles</taxon>
    </lineage>
</organism>
<evidence type="ECO:0000256" key="2">
    <source>
        <dbReference type="ARBA" id="ARBA00034247"/>
    </source>
</evidence>
<keyword evidence="3" id="KW-0812">Transmembrane</keyword>
<comment type="caution">
    <text evidence="5">The sequence shown here is derived from an EMBL/GenBank/DDBJ whole genome shotgun (WGS) entry which is preliminary data.</text>
</comment>
<dbReference type="PANTHER" id="PTHR45138:SF9">
    <property type="entry name" value="DIGUANYLATE CYCLASE DGCM-RELATED"/>
    <property type="match status" value="1"/>
</dbReference>
<dbReference type="InterPro" id="IPR011623">
    <property type="entry name" value="7TMR_DISM_rcpt_extracell_dom1"/>
</dbReference>
<keyword evidence="3" id="KW-0472">Membrane</keyword>
<dbReference type="InterPro" id="IPR043128">
    <property type="entry name" value="Rev_trsase/Diguanyl_cyclase"/>
</dbReference>